<organism evidence="3 4">
    <name type="scientific">Clostridium sardiniense</name>
    <name type="common">Clostridium absonum</name>
    <dbReference type="NCBI Taxonomy" id="29369"/>
    <lineage>
        <taxon>Bacteria</taxon>
        <taxon>Bacillati</taxon>
        <taxon>Bacillota</taxon>
        <taxon>Clostridia</taxon>
        <taxon>Eubacteriales</taxon>
        <taxon>Clostridiaceae</taxon>
        <taxon>Clostridium</taxon>
    </lineage>
</organism>
<comment type="caution">
    <text evidence="3">The sequence shown here is derived from an EMBL/GenBank/DDBJ whole genome shotgun (WGS) entry which is preliminary data.</text>
</comment>
<dbReference type="Proteomes" id="UP001299068">
    <property type="component" value="Unassembled WGS sequence"/>
</dbReference>
<keyword evidence="1" id="KW-1003">Cell membrane</keyword>
<dbReference type="PIRSF" id="PIRSF021438">
    <property type="entry name" value="DltD"/>
    <property type="match status" value="1"/>
</dbReference>
<name>A0ABS7KTJ3_CLOSR</name>
<keyword evidence="2" id="KW-0812">Transmembrane</keyword>
<dbReference type="Pfam" id="PF04914">
    <property type="entry name" value="DltD"/>
    <property type="match status" value="1"/>
</dbReference>
<dbReference type="PANTHER" id="PTHR40039:SF1">
    <property type="entry name" value="PROTEIN DLTD"/>
    <property type="match status" value="1"/>
</dbReference>
<keyword evidence="4" id="KW-1185">Reference proteome</keyword>
<dbReference type="NCBIfam" id="TIGR04092">
    <property type="entry name" value="LTA_DltD"/>
    <property type="match status" value="1"/>
</dbReference>
<dbReference type="RefSeq" id="WP_221858237.1">
    <property type="nucleotide sequence ID" value="NZ_JAIKTU010000001.1"/>
</dbReference>
<evidence type="ECO:0000256" key="2">
    <source>
        <dbReference type="SAM" id="Phobius"/>
    </source>
</evidence>
<keyword evidence="1 2" id="KW-0472">Membrane</keyword>
<reference evidence="3 4" key="1">
    <citation type="journal article" date="2021" name="Cell Host Microbe">
        <title>in vivo commensal control of Clostridioides difficile virulence.</title>
        <authorList>
            <person name="Girinathan B.P."/>
            <person name="Dibenedetto N."/>
            <person name="Worley J.N."/>
            <person name="Peltier J."/>
            <person name="Arrieta-Ortiz M.L."/>
            <person name="Rupa Christinal Immanuel S."/>
            <person name="Lavin R."/>
            <person name="Delaney M.L."/>
            <person name="Cummins C."/>
            <person name="Hoffmann M."/>
            <person name="Luo Y."/>
            <person name="Gonzalez-Escalona N."/>
            <person name="Allard M."/>
            <person name="Onderdonk A.B."/>
            <person name="Gerber G.K."/>
            <person name="Sonenshein A.L."/>
            <person name="Baliga N."/>
            <person name="Dupuy B."/>
            <person name="Bry L."/>
        </authorList>
    </citation>
    <scope>NUCLEOTIDE SEQUENCE [LARGE SCALE GENOMIC DNA]</scope>
    <source>
        <strain evidence="3 4">DSM 599</strain>
    </source>
</reference>
<comment type="similarity">
    <text evidence="1">Belongs to the DltD family.</text>
</comment>
<dbReference type="EMBL" id="JAIKTU010000001">
    <property type="protein sequence ID" value="MBY0753887.1"/>
    <property type="molecule type" value="Genomic_DNA"/>
</dbReference>
<evidence type="ECO:0000256" key="1">
    <source>
        <dbReference type="PIRNR" id="PIRNR021438"/>
    </source>
</evidence>
<evidence type="ECO:0000313" key="3">
    <source>
        <dbReference type="EMBL" id="MBY0753887.1"/>
    </source>
</evidence>
<proteinExistence type="inferred from homology"/>
<keyword evidence="2" id="KW-1133">Transmembrane helix</keyword>
<comment type="pathway">
    <text evidence="1">Cell wall biogenesis; lipoteichoic acid biosynthesis.</text>
</comment>
<gene>
    <name evidence="3" type="primary">dltD</name>
    <name evidence="3" type="ORF">K5V21_00320</name>
</gene>
<dbReference type="PANTHER" id="PTHR40039">
    <property type="entry name" value="PROTEIN DLTD"/>
    <property type="match status" value="1"/>
</dbReference>
<protein>
    <recommendedName>
        <fullName evidence="1">Protein DltD</fullName>
    </recommendedName>
</protein>
<sequence>MKKLLYFIIPIFIGGIFAFGLNKFLDKEISSLYQSKNLVPLMGEYASDAKDTGVGLNNHFLEQGDIMMIGASDFIHETRQHPAYFFNTNRTKNRAFTVGRSFTQEAQDAITIGSMDPNIKNKKVVLLVALSWFVYPNGINPEHFQMRFSPGQFYAFLNNSEISEENKKKLTDRVTDLLKGSDEYKAERLYAMLYDSDTFISKVEKVALYPYFKLREGMISLKEKGVLYKRLKKLKDKTPEDEKQGEPIDWKKEYDLAISDAKKRVGNNPFGVDQKYYDKTLKPKLKQLKNQYAKVDVENVKEIDDYKFFLDICEDLGIEPTIVIIPGLPKYYDYTGVTAEKREGLYNKISRLAEDKGFNVINTSDRAGELYYMRDVMHIGTKGWLDVSEKLYKQFNQGQVPSK</sequence>
<evidence type="ECO:0000313" key="4">
    <source>
        <dbReference type="Proteomes" id="UP001299068"/>
    </source>
</evidence>
<accession>A0ABS7KTJ3</accession>
<dbReference type="InterPro" id="IPR023896">
    <property type="entry name" value="LTA_DltD"/>
</dbReference>
<feature type="transmembrane region" description="Helical" evidence="2">
    <location>
        <begin position="6"/>
        <end position="25"/>
    </location>
</feature>
<dbReference type="InterPro" id="IPR006998">
    <property type="entry name" value="DltD"/>
</dbReference>